<name>A0A8H4AUW3_GIGMA</name>
<protein>
    <submittedName>
        <fullName evidence="1">Uncharacterized protein</fullName>
    </submittedName>
</protein>
<comment type="caution">
    <text evidence="1">The sequence shown here is derived from an EMBL/GenBank/DDBJ whole genome shotgun (WGS) entry which is preliminary data.</text>
</comment>
<reference evidence="1 2" key="1">
    <citation type="journal article" date="2019" name="Environ. Microbiol.">
        <title>At the nexus of three kingdoms: the genome of the mycorrhizal fungus Gigaspora margarita provides insights into plant, endobacterial and fungal interactions.</title>
        <authorList>
            <person name="Venice F."/>
            <person name="Ghignone S."/>
            <person name="Salvioli di Fossalunga A."/>
            <person name="Amselem J."/>
            <person name="Novero M."/>
            <person name="Xianan X."/>
            <person name="Sedzielewska Toro K."/>
            <person name="Morin E."/>
            <person name="Lipzen A."/>
            <person name="Grigoriev I.V."/>
            <person name="Henrissat B."/>
            <person name="Martin F.M."/>
            <person name="Bonfante P."/>
        </authorList>
    </citation>
    <scope>NUCLEOTIDE SEQUENCE [LARGE SCALE GENOMIC DNA]</scope>
    <source>
        <strain evidence="1 2">BEG34</strain>
    </source>
</reference>
<dbReference type="Proteomes" id="UP000439903">
    <property type="component" value="Unassembled WGS sequence"/>
</dbReference>
<dbReference type="OrthoDB" id="10397215at2759"/>
<evidence type="ECO:0000313" key="1">
    <source>
        <dbReference type="EMBL" id="KAF0535464.1"/>
    </source>
</evidence>
<dbReference type="AlphaFoldDB" id="A0A8H4AUW3"/>
<keyword evidence="2" id="KW-1185">Reference proteome</keyword>
<sequence>MLSIVKANPSFEDCSIEGLNTSTIDINFSPDPITSPGPSVTTFNISGDIGAGSLFSLNAVLFIEYLSSIDGTNPGLSIPVPSGQQTFSMQLYISTPINTLPDHIIRFNLWDTDKHVGCVRFRRNVFND</sequence>
<proteinExistence type="predicted"/>
<dbReference type="EMBL" id="WTPW01000205">
    <property type="protein sequence ID" value="KAF0535464.1"/>
    <property type="molecule type" value="Genomic_DNA"/>
</dbReference>
<gene>
    <name evidence="1" type="ORF">F8M41_009586</name>
</gene>
<organism evidence="1 2">
    <name type="scientific">Gigaspora margarita</name>
    <dbReference type="NCBI Taxonomy" id="4874"/>
    <lineage>
        <taxon>Eukaryota</taxon>
        <taxon>Fungi</taxon>
        <taxon>Fungi incertae sedis</taxon>
        <taxon>Mucoromycota</taxon>
        <taxon>Glomeromycotina</taxon>
        <taxon>Glomeromycetes</taxon>
        <taxon>Diversisporales</taxon>
        <taxon>Gigasporaceae</taxon>
        <taxon>Gigaspora</taxon>
    </lineage>
</organism>
<accession>A0A8H4AUW3</accession>
<evidence type="ECO:0000313" key="2">
    <source>
        <dbReference type="Proteomes" id="UP000439903"/>
    </source>
</evidence>